<comment type="caution">
    <text evidence="1">The sequence shown here is derived from an EMBL/GenBank/DDBJ whole genome shotgun (WGS) entry which is preliminary data.</text>
</comment>
<evidence type="ECO:0000313" key="1">
    <source>
        <dbReference type="EMBL" id="KAJ9664058.1"/>
    </source>
</evidence>
<gene>
    <name evidence="1" type="ORF">H2198_000561</name>
</gene>
<sequence length="429" mass="44103">MRLAHPLSLLLTSTLVSTLPISPLTSTPASSLASSISPFALSARTPGPYPNLNGSITLSARQKLQEIGIDENENTNQVSPAGSGRDNVQDINYDRRGLAARQSDGQTQNGKTGDGQARTPVSASGDGGNTSGRDDVQKIGYDGFAKRQKISPDSTSRIQSTGTDGENVSAGDGESQKTGYRLTRREPRTNYTLAVRQSNSQHAGGDGPETPVSGNDGVQQVSTGDRIVQEISHDRLAKRQKVSADDILVIPSGGSDPTTKTPTGDTIASKPGYTLTRRGGGADNSNNSGQDNTSNSGKDTPSETKSAMSTASSTTTSSGKSQSSKTSSSHDRLARRNTGGGVGNPTTSTNNGLNNLTGGGDNNVPTGNGLENLSGTGGGSKFLAARQAQEIGGGTNQGQDQNQQQTSGGGNQPATNSQRLKDISLDGGN</sequence>
<name>A0ACC3AJS1_9EURO</name>
<dbReference type="Proteomes" id="UP001172386">
    <property type="component" value="Unassembled WGS sequence"/>
</dbReference>
<evidence type="ECO:0000313" key="2">
    <source>
        <dbReference type="Proteomes" id="UP001172386"/>
    </source>
</evidence>
<reference evidence="1" key="1">
    <citation type="submission" date="2022-10" db="EMBL/GenBank/DDBJ databases">
        <title>Culturing micro-colonial fungi from biological soil crusts in the Mojave desert and describing Neophaeococcomyces mojavensis, and introducing the new genera and species Taxawa tesnikishii.</title>
        <authorList>
            <person name="Kurbessoian T."/>
            <person name="Stajich J.E."/>
        </authorList>
    </citation>
    <scope>NUCLEOTIDE SEQUENCE</scope>
    <source>
        <strain evidence="1">JES_112</strain>
    </source>
</reference>
<organism evidence="1 2">
    <name type="scientific">Neophaeococcomyces mojaviensis</name>
    <dbReference type="NCBI Taxonomy" id="3383035"/>
    <lineage>
        <taxon>Eukaryota</taxon>
        <taxon>Fungi</taxon>
        <taxon>Dikarya</taxon>
        <taxon>Ascomycota</taxon>
        <taxon>Pezizomycotina</taxon>
        <taxon>Eurotiomycetes</taxon>
        <taxon>Chaetothyriomycetidae</taxon>
        <taxon>Chaetothyriales</taxon>
        <taxon>Chaetothyriales incertae sedis</taxon>
        <taxon>Neophaeococcomyces</taxon>
    </lineage>
</organism>
<proteinExistence type="predicted"/>
<protein>
    <submittedName>
        <fullName evidence="1">Uncharacterized protein</fullName>
    </submittedName>
</protein>
<keyword evidence="2" id="KW-1185">Reference proteome</keyword>
<dbReference type="EMBL" id="JAPDRQ010000005">
    <property type="protein sequence ID" value="KAJ9664058.1"/>
    <property type="molecule type" value="Genomic_DNA"/>
</dbReference>
<accession>A0ACC3AJS1</accession>